<keyword evidence="5" id="KW-0677">Repeat</keyword>
<proteinExistence type="predicted"/>
<gene>
    <name evidence="9" type="ORF">EIN_098510</name>
</gene>
<sequence length="690" mass="77823">MDLRKGGHIGRSLIFGKDNRTIITTEFNCIIECNIKTGEVVSKMPFDTNVVALIESDSDQFFVALTSGRIDLVNGEKMETVCTWEIGKLIHRIEYVAPKYFFIRSRSENFVFELDMNTSTPNFIKTENGIPSCDGSYMYTSVKDTVICTDLNTEKKMTFAGVDKKRIVMLKQHPTDPLKVYAQTVNGMVVLISFDPNVKDADYMFTSFHWHSIQFEAMAIYTDATKLLTGGKEGVLVIWSSPKEKEFVSGLGSKIKAIYTSKDNRYAAVVLGFNTISIIDLASQRIVKEISGVYAVENAKMCNAIKGQIVIYGDSPTLQVFDPMSDRQMFKADVSRPNVIILALVGETLPDAHIQHVAFVDEDSWMVTYDTRNVTERYKESHLRFFKKQPSGAFEQMLIVPEPTKGMITSIVSSRSGKYVVTTSQDHLFKIWVLSNRETQQSKGGVLSEVMWKCRSIGAYYGEESYSATFSNDGSVLGVMFQNALTFWDVQSNKIMCCIPCKSTLGDKMYFMANNRYVLTTNSHGVVAWDVLSRSVNHIYNVKNPKVVVHDTSSLFAMLFKENPTDKKSCVALFDVEQNKKVREFEVDETTDLTFFKTVTDVEYILTMHSDLTTSLLSLEDVVEKTPKEVFASKKEEETKGIEIRKLEVDDIANQIKTVKIVGESTLDALETNMADINHIFNVVVNCLLK</sequence>
<dbReference type="InterPro" id="IPR015943">
    <property type="entry name" value="WD40/YVTN_repeat-like_dom_sf"/>
</dbReference>
<dbReference type="PANTHER" id="PTHR44215">
    <property type="entry name" value="WD REPEAT-CONTAINING PROTEIN 75"/>
    <property type="match status" value="1"/>
</dbReference>
<comment type="subcellular location">
    <subcellularLocation>
        <location evidence="1">Nucleus</location>
        <location evidence="1">Nucleolus</location>
    </subcellularLocation>
</comment>
<protein>
    <submittedName>
        <fullName evidence="9">WD repeat-containing protein, putative</fullName>
    </submittedName>
</protein>
<keyword evidence="7" id="KW-0539">Nucleus</keyword>
<evidence type="ECO:0000256" key="1">
    <source>
        <dbReference type="ARBA" id="ARBA00004604"/>
    </source>
</evidence>
<evidence type="ECO:0000256" key="6">
    <source>
        <dbReference type="ARBA" id="ARBA00023163"/>
    </source>
</evidence>
<dbReference type="GO" id="GO:2000234">
    <property type="term" value="P:positive regulation of rRNA processing"/>
    <property type="evidence" value="ECO:0007669"/>
    <property type="project" value="TreeGrafter"/>
</dbReference>
<dbReference type="OMA" id="NTRIEYA"/>
<dbReference type="EMBL" id="KB206860">
    <property type="protein sequence ID" value="ELP87524.1"/>
    <property type="molecule type" value="Genomic_DNA"/>
</dbReference>
<dbReference type="InterPro" id="IPR053826">
    <property type="entry name" value="WDR75"/>
</dbReference>
<keyword evidence="3" id="KW-0698">rRNA processing</keyword>
<dbReference type="GO" id="GO:0045943">
    <property type="term" value="P:positive regulation of transcription by RNA polymerase I"/>
    <property type="evidence" value="ECO:0007669"/>
    <property type="project" value="InterPro"/>
</dbReference>
<evidence type="ECO:0000259" key="8">
    <source>
        <dbReference type="Pfam" id="PF23769"/>
    </source>
</evidence>
<accession>A0A0A1U0U6</accession>
<keyword evidence="2" id="KW-0690">Ribosome biogenesis</keyword>
<dbReference type="GO" id="GO:0006364">
    <property type="term" value="P:rRNA processing"/>
    <property type="evidence" value="ECO:0007669"/>
    <property type="project" value="UniProtKB-KW"/>
</dbReference>
<evidence type="ECO:0000313" key="9">
    <source>
        <dbReference type="EMBL" id="ELP87524.1"/>
    </source>
</evidence>
<dbReference type="GeneID" id="14886456"/>
<dbReference type="GO" id="GO:0003723">
    <property type="term" value="F:RNA binding"/>
    <property type="evidence" value="ECO:0007669"/>
    <property type="project" value="InterPro"/>
</dbReference>
<evidence type="ECO:0000256" key="4">
    <source>
        <dbReference type="ARBA" id="ARBA00022574"/>
    </source>
</evidence>
<dbReference type="OrthoDB" id="4096at2759"/>
<evidence type="ECO:0000256" key="3">
    <source>
        <dbReference type="ARBA" id="ARBA00022552"/>
    </source>
</evidence>
<organism evidence="9 10">
    <name type="scientific">Entamoeba invadens IP1</name>
    <dbReference type="NCBI Taxonomy" id="370355"/>
    <lineage>
        <taxon>Eukaryota</taxon>
        <taxon>Amoebozoa</taxon>
        <taxon>Evosea</taxon>
        <taxon>Archamoebae</taxon>
        <taxon>Mastigamoebida</taxon>
        <taxon>Entamoebidae</taxon>
        <taxon>Entamoeba</taxon>
    </lineage>
</organism>
<evidence type="ECO:0000256" key="5">
    <source>
        <dbReference type="ARBA" id="ARBA00022737"/>
    </source>
</evidence>
<name>A0A0A1U0U6_ENTIV</name>
<dbReference type="SUPFAM" id="SSF50998">
    <property type="entry name" value="Quinoprotein alcohol dehydrogenase-like"/>
    <property type="match status" value="1"/>
</dbReference>
<dbReference type="GO" id="GO:0032040">
    <property type="term" value="C:small-subunit processome"/>
    <property type="evidence" value="ECO:0007669"/>
    <property type="project" value="InterPro"/>
</dbReference>
<feature type="domain" description="WD repeat-containing protein 75 second beta-propeller" evidence="8">
    <location>
        <begin position="309"/>
        <end position="542"/>
    </location>
</feature>
<evidence type="ECO:0000256" key="2">
    <source>
        <dbReference type="ARBA" id="ARBA00022517"/>
    </source>
</evidence>
<dbReference type="Gene3D" id="2.130.10.10">
    <property type="entry name" value="YVTN repeat-like/Quinoprotein amine dehydrogenase"/>
    <property type="match status" value="2"/>
</dbReference>
<reference evidence="9 10" key="1">
    <citation type="submission" date="2012-10" db="EMBL/GenBank/DDBJ databases">
        <authorList>
            <person name="Zafar N."/>
            <person name="Inman J."/>
            <person name="Hall N."/>
            <person name="Lorenzi H."/>
            <person name="Caler E."/>
        </authorList>
    </citation>
    <scope>NUCLEOTIDE SEQUENCE [LARGE SCALE GENOMIC DNA]</scope>
    <source>
        <strain evidence="9 10">IP1</strain>
    </source>
</reference>
<dbReference type="Proteomes" id="UP000014680">
    <property type="component" value="Unassembled WGS sequence"/>
</dbReference>
<keyword evidence="6" id="KW-0804">Transcription</keyword>
<keyword evidence="4" id="KW-0853">WD repeat</keyword>
<dbReference type="KEGG" id="eiv:EIN_098510"/>
<dbReference type="Pfam" id="PF23769">
    <property type="entry name" value="Beta-prop_WDR75_2nd"/>
    <property type="match status" value="1"/>
</dbReference>
<evidence type="ECO:0000313" key="10">
    <source>
        <dbReference type="Proteomes" id="UP000014680"/>
    </source>
</evidence>
<dbReference type="VEuPathDB" id="AmoebaDB:EIN_098510"/>
<dbReference type="RefSeq" id="XP_004254295.1">
    <property type="nucleotide sequence ID" value="XM_004254247.1"/>
</dbReference>
<evidence type="ECO:0000256" key="7">
    <source>
        <dbReference type="ARBA" id="ARBA00023242"/>
    </source>
</evidence>
<dbReference type="InterPro" id="IPR057644">
    <property type="entry name" value="Beta-prop_WDR75_2nd"/>
</dbReference>
<dbReference type="PANTHER" id="PTHR44215:SF1">
    <property type="entry name" value="WD REPEAT-CONTAINING PROTEIN 75"/>
    <property type="match status" value="1"/>
</dbReference>
<dbReference type="AlphaFoldDB" id="A0A0A1U0U6"/>
<dbReference type="InterPro" id="IPR011047">
    <property type="entry name" value="Quinoprotein_ADH-like_sf"/>
</dbReference>
<keyword evidence="10" id="KW-1185">Reference proteome</keyword>